<evidence type="ECO:0000259" key="2">
    <source>
        <dbReference type="Pfam" id="PF13427"/>
    </source>
</evidence>
<dbReference type="AlphaFoldDB" id="A0A7W9KLW8"/>
<dbReference type="RefSeq" id="WP_184866813.1">
    <property type="nucleotide sequence ID" value="NZ_BAAAWY010000009.1"/>
</dbReference>
<gene>
    <name evidence="3" type="ORF">BJ998_006167</name>
</gene>
<evidence type="ECO:0000313" key="4">
    <source>
        <dbReference type="Proteomes" id="UP000585638"/>
    </source>
</evidence>
<keyword evidence="1" id="KW-0808">Transferase</keyword>
<feature type="domain" description="Adenylyltransferase AadA C-terminal" evidence="2">
    <location>
        <begin position="169"/>
        <end position="221"/>
    </location>
</feature>
<evidence type="ECO:0000256" key="1">
    <source>
        <dbReference type="ARBA" id="ARBA00022679"/>
    </source>
</evidence>
<evidence type="ECO:0000313" key="3">
    <source>
        <dbReference type="EMBL" id="MBB5894971.1"/>
    </source>
</evidence>
<dbReference type="InterPro" id="IPR043519">
    <property type="entry name" value="NT_sf"/>
</dbReference>
<reference evidence="3 4" key="1">
    <citation type="submission" date="2020-08" db="EMBL/GenBank/DDBJ databases">
        <title>Sequencing the genomes of 1000 actinobacteria strains.</title>
        <authorList>
            <person name="Klenk H.-P."/>
        </authorList>
    </citation>
    <scope>NUCLEOTIDE SEQUENCE [LARGE SCALE GENOMIC DNA]</scope>
    <source>
        <strain evidence="3 4">DSM 43851</strain>
    </source>
</reference>
<keyword evidence="4" id="KW-1185">Reference proteome</keyword>
<proteinExistence type="predicted"/>
<dbReference type="Proteomes" id="UP000585638">
    <property type="component" value="Unassembled WGS sequence"/>
</dbReference>
<sequence length="242" mass="27200">MLPPRARDVVDRYTRRIDRESPGLLQGLYLVGSVALHDFHDEVSDVDFIAVAENPDPAVLRKVHEGLEKFDGLYVTFEDLRTSPSKLPNGYYRLEGELKVGDEGRSPVEWTVLANHGVTIRGPRPQELQVHVDPDELREWVRGNANTYWRQFVDDPYDLIFDAGIAWGVLGISRLHYSMVTGDVTSKTGAGRHALRAFPKHRAIIEEALRHRTSPVVKPEHPDLERQAAAVAYLEAAIASCC</sequence>
<organism evidence="3 4">
    <name type="scientific">Kutzneria kofuensis</name>
    <dbReference type="NCBI Taxonomy" id="103725"/>
    <lineage>
        <taxon>Bacteria</taxon>
        <taxon>Bacillati</taxon>
        <taxon>Actinomycetota</taxon>
        <taxon>Actinomycetes</taxon>
        <taxon>Pseudonocardiales</taxon>
        <taxon>Pseudonocardiaceae</taxon>
        <taxon>Kutzneria</taxon>
    </lineage>
</organism>
<dbReference type="GO" id="GO:0016740">
    <property type="term" value="F:transferase activity"/>
    <property type="evidence" value="ECO:0007669"/>
    <property type="project" value="UniProtKB-KW"/>
</dbReference>
<dbReference type="Pfam" id="PF13427">
    <property type="entry name" value="AadA_C"/>
    <property type="match status" value="1"/>
</dbReference>
<name>A0A7W9KLW8_9PSEU</name>
<comment type="caution">
    <text evidence="3">The sequence shown here is derived from an EMBL/GenBank/DDBJ whole genome shotgun (WGS) entry which is preliminary data.</text>
</comment>
<protein>
    <recommendedName>
        <fullName evidence="2">Adenylyltransferase AadA C-terminal domain-containing protein</fullName>
    </recommendedName>
</protein>
<dbReference type="SUPFAM" id="SSF81301">
    <property type="entry name" value="Nucleotidyltransferase"/>
    <property type="match status" value="1"/>
</dbReference>
<accession>A0A7W9KLW8</accession>
<dbReference type="EMBL" id="JACHIR010000001">
    <property type="protein sequence ID" value="MBB5894971.1"/>
    <property type="molecule type" value="Genomic_DNA"/>
</dbReference>
<dbReference type="InterPro" id="IPR025184">
    <property type="entry name" value="AadA_C"/>
</dbReference>